<evidence type="ECO:0000256" key="1">
    <source>
        <dbReference type="PROSITE-ProRule" id="PRU00339"/>
    </source>
</evidence>
<evidence type="ECO:0000259" key="2">
    <source>
        <dbReference type="Pfam" id="PF12770"/>
    </source>
</evidence>
<dbReference type="eggNOG" id="COG0457">
    <property type="taxonomic scope" value="Bacteria"/>
</dbReference>
<dbReference type="Pfam" id="PF13424">
    <property type="entry name" value="TPR_12"/>
    <property type="match status" value="6"/>
</dbReference>
<feature type="repeat" description="TPR" evidence="1">
    <location>
        <begin position="131"/>
        <end position="164"/>
    </location>
</feature>
<dbReference type="Gene3D" id="1.25.40.10">
    <property type="entry name" value="Tetratricopeptide repeat domain"/>
    <property type="match status" value="4"/>
</dbReference>
<feature type="repeat" description="TPR" evidence="1">
    <location>
        <begin position="171"/>
        <end position="204"/>
    </location>
</feature>
<dbReference type="InterPro" id="IPR011717">
    <property type="entry name" value="TPR-4"/>
</dbReference>
<organism evidence="3 4">
    <name type="scientific">Thiorhodococcus drewsii AZ1</name>
    <dbReference type="NCBI Taxonomy" id="765913"/>
    <lineage>
        <taxon>Bacteria</taxon>
        <taxon>Pseudomonadati</taxon>
        <taxon>Pseudomonadota</taxon>
        <taxon>Gammaproteobacteria</taxon>
        <taxon>Chromatiales</taxon>
        <taxon>Chromatiaceae</taxon>
        <taxon>Thiorhodococcus</taxon>
    </lineage>
</organism>
<dbReference type="GO" id="GO:0042802">
    <property type="term" value="F:identical protein binding"/>
    <property type="evidence" value="ECO:0007669"/>
    <property type="project" value="InterPro"/>
</dbReference>
<dbReference type="eggNOG" id="COG4995">
    <property type="taxonomic scope" value="Bacteria"/>
</dbReference>
<dbReference type="PANTHER" id="PTHR10098:SF108">
    <property type="entry name" value="TETRATRICOPEPTIDE REPEAT PROTEIN 28"/>
    <property type="match status" value="1"/>
</dbReference>
<dbReference type="InterPro" id="IPR011990">
    <property type="entry name" value="TPR-like_helical_dom_sf"/>
</dbReference>
<feature type="repeat" description="TPR" evidence="1">
    <location>
        <begin position="211"/>
        <end position="244"/>
    </location>
</feature>
<dbReference type="Proteomes" id="UP000004200">
    <property type="component" value="Unassembled WGS sequence"/>
</dbReference>
<feature type="domain" description="CHAT" evidence="2">
    <location>
        <begin position="795"/>
        <end position="1101"/>
    </location>
</feature>
<dbReference type="PATRIC" id="fig|765913.3.peg.255"/>
<sequence length="1103" mass="122074">MPRIFVAACVAWDRVRAQGIYLAVCLCLTLCVLGDAPAADSPETDEVGQRIGLLLDSGMDALNHDRYPEARDCFEEGLGLARQRGDEWSIAAFLSDLGLVEQSLGQYSQALEHHEQALGIRRRIHDEWGQAADLSNLGNLYQALDRYPEALSHLQQALAINRRLDALGEAGKVLTNLGIVLEKLDRYQDALDHYDQALPLLREAGDLDSEANTLTNIGVVYLRLGRYPQALTLHRQALAIHRRLGSRAAEANDLDNIGIVETRIDDIPGAMSHFQQALTIRHEIGDRRGEALSFHHLGILNQIQGRYDVALEQLGRARTIFHSIGKPSGESATLAMMGLVFQLSCRYQDALKHYRAALAIHRKLRSLRGEGQTLTNIGAVKFDLGLIQEARDHLQQALAIQRRIDDRDTAAASLNNLGNIDQHQGRHQDALSRFKEALAIHREMGDRAGEGTSLANIGNLYRAMDRNRQAQGYLEQALAIDREVGDRAAEASDRLNLGLVHWIEGDSEEALAHFNQGLTLTATLDTPELSWRLWQAVSNVYAARNQNRAAIAAGKLAVNLLQEMRATNRKLDQRMQEGLLTSRRFVYRDTAERLIQQGRYAEAQQILEMLREVELYDYLLVKDPASDPRRTRASLNPVETDWSQAVDQTTADLRAVEAKLIPLKRILEQVRSDTEQVAINVLTKQHQALESDLRSALDALPARLALITPTEQARINAQMAEIHGGQAHRLASLTSRSGRPTALLQTLILRDHLRLLLTTPSGWSTAVSTLDASTLDKLISALVQALRDPGTDPKPPAKAVYERILGPLEATLSEQGIQTLMSQLDGRLRYLPLAALHDGQGWLAERLAVVRDTTISTPPPPATDRRERRIAGLGTSRPHGAFAALPAVEEELESIVRRQDDPNDQGLLPGTVHLNEAFTEKALRQAAAGDYAIVHIASHFNLQPGNELESALLLGTGELLSMSELRRSALDLTHVDLFTLSACETALGGPDADGIEIEGLADIIQRQGAHGVIASLWSVADTSTAWLMQRFYALRQEQGLDKAEALRRAQMELIDTSGKLVHAAVRKRVPLGLRPSEDGLTSRQADYRHPYYWAPFILMGDWL</sequence>
<dbReference type="Pfam" id="PF07721">
    <property type="entry name" value="TPR_4"/>
    <property type="match status" value="1"/>
</dbReference>
<gene>
    <name evidence="3" type="ORF">ThidrDRAFT_0250</name>
</gene>
<evidence type="ECO:0000313" key="3">
    <source>
        <dbReference type="EMBL" id="EGV34095.1"/>
    </source>
</evidence>
<feature type="repeat" description="TPR" evidence="1">
    <location>
        <begin position="411"/>
        <end position="444"/>
    </location>
</feature>
<dbReference type="Pfam" id="PF12770">
    <property type="entry name" value="CHAT"/>
    <property type="match status" value="1"/>
</dbReference>
<dbReference type="PANTHER" id="PTHR10098">
    <property type="entry name" value="RAPSYN-RELATED"/>
    <property type="match status" value="1"/>
</dbReference>
<accession>G2DVT0</accession>
<dbReference type="SMART" id="SM00028">
    <property type="entry name" value="TPR"/>
    <property type="match status" value="12"/>
</dbReference>
<proteinExistence type="predicted"/>
<dbReference type="EMBL" id="AFWT01000001">
    <property type="protein sequence ID" value="EGV34095.1"/>
    <property type="molecule type" value="Genomic_DNA"/>
</dbReference>
<evidence type="ECO:0000313" key="4">
    <source>
        <dbReference type="Proteomes" id="UP000004200"/>
    </source>
</evidence>
<protein>
    <submittedName>
        <fullName evidence="3">Tetratricopeptide TPR_1 repeat-containing protein</fullName>
    </submittedName>
</protein>
<keyword evidence="1" id="KW-0802">TPR repeat</keyword>
<keyword evidence="4" id="KW-1185">Reference proteome</keyword>
<dbReference type="PROSITE" id="PS50005">
    <property type="entry name" value="TPR"/>
    <property type="match status" value="4"/>
</dbReference>
<dbReference type="InterPro" id="IPR024983">
    <property type="entry name" value="CHAT_dom"/>
</dbReference>
<dbReference type="AlphaFoldDB" id="G2DVT0"/>
<dbReference type="SUPFAM" id="SSF48452">
    <property type="entry name" value="TPR-like"/>
    <property type="match status" value="3"/>
</dbReference>
<name>G2DVT0_9GAMM</name>
<reference evidence="3 4" key="1">
    <citation type="submission" date="2011-06" db="EMBL/GenBank/DDBJ databases">
        <title>The draft genome of Thiorhodococcus drewsii AZ1.</title>
        <authorList>
            <consortium name="US DOE Joint Genome Institute (JGI-PGF)"/>
            <person name="Lucas S."/>
            <person name="Han J."/>
            <person name="Lapidus A."/>
            <person name="Cheng J.-F."/>
            <person name="Goodwin L."/>
            <person name="Pitluck S."/>
            <person name="Peters L."/>
            <person name="Land M.L."/>
            <person name="Hauser L."/>
            <person name="Vogl K."/>
            <person name="Liu Z."/>
            <person name="Imhoff J."/>
            <person name="Thiel V."/>
            <person name="Frigaard N.-U."/>
            <person name="Bryant D.A."/>
            <person name="Woyke T.J."/>
        </authorList>
    </citation>
    <scope>NUCLEOTIDE SEQUENCE [LARGE SCALE GENOMIC DNA]</scope>
    <source>
        <strain evidence="3 4">AZ1</strain>
    </source>
</reference>
<comment type="caution">
    <text evidence="3">The sequence shown here is derived from an EMBL/GenBank/DDBJ whole genome shotgun (WGS) entry which is preliminary data.</text>
</comment>
<dbReference type="InterPro" id="IPR019734">
    <property type="entry name" value="TPR_rpt"/>
</dbReference>
<dbReference type="STRING" id="765913.ThidrDRAFT_0250"/>